<dbReference type="PANTHER" id="PTHR10788">
    <property type="entry name" value="TREHALOSE-6-PHOSPHATE SYNTHASE"/>
    <property type="match status" value="1"/>
</dbReference>
<proteinExistence type="inferred from homology"/>
<reference evidence="3" key="1">
    <citation type="journal article" date="2019" name="Int. J. Syst. Evol. Microbiol.">
        <title>The Global Catalogue of Microorganisms (GCM) 10K type strain sequencing project: providing services to taxonomists for standard genome sequencing and annotation.</title>
        <authorList>
            <consortium name="The Broad Institute Genomics Platform"/>
            <consortium name="The Broad Institute Genome Sequencing Center for Infectious Disease"/>
            <person name="Wu L."/>
            <person name="Ma J."/>
        </authorList>
    </citation>
    <scope>NUCLEOTIDE SEQUENCE [LARGE SCALE GENOMIC DNA]</scope>
    <source>
        <strain evidence="3">CGMCC 1.12664</strain>
    </source>
</reference>
<dbReference type="SUPFAM" id="SSF53756">
    <property type="entry name" value="UDP-Glycosyltransferase/glycogen phosphorylase"/>
    <property type="match status" value="1"/>
</dbReference>
<sequence>MPGRLIVVSNRIPTEGASAGGLAVALHDSLRERGGIWIGAHPDDGPEEGLFEIGSEPYQRLAFRLSRAEYDSYYLGFSNSVLWPLCHRRSDLVQLRPDYAEGYVATNRRLAEMIATVAEPEDQIWVHDYHLLPLASDLRDLGLDNKIGLFLHIPFPALADLSILPDPPAFALWLASFDLLGLQTRADTARCLEMFRSDPRAEFFQDGSVKFGDRLVRVKSFPIGIAVDAFRSLAETSDSDPFGGERPQEYIIGVDRLDYTKGLPHRFRAFGEYLQRYAGTRRPCLVQVAPPSREVVEAYRQITEELEELSGRINGQHAELDWTPIRYIHRPIARNRLAGVYRGARACMVTSLADGMNLVAKEFVVAQDPDDPGVLILSRFAGAAEDMTDALLINPYDVGDIAQAIDRALNMPLHERRERHRACMAAVEATDVGTWTTQYLAALDACAGTLSVPTLLDRLQKRQDRSASAKDPEVSFISR</sequence>
<evidence type="ECO:0000256" key="1">
    <source>
        <dbReference type="ARBA" id="ARBA00008799"/>
    </source>
</evidence>
<name>A0A917EIY3_9RHOB</name>
<dbReference type="Proteomes" id="UP000612855">
    <property type="component" value="Unassembled WGS sequence"/>
</dbReference>
<dbReference type="Gene3D" id="3.40.50.2000">
    <property type="entry name" value="Glycogen Phosphorylase B"/>
    <property type="match status" value="2"/>
</dbReference>
<dbReference type="AlphaFoldDB" id="A0A917EIY3"/>
<dbReference type="PANTHER" id="PTHR10788:SF106">
    <property type="entry name" value="BCDNA.GH08860"/>
    <property type="match status" value="1"/>
</dbReference>
<gene>
    <name evidence="2" type="primary">otsA</name>
    <name evidence="2" type="ORF">GCM10011360_37540</name>
</gene>
<evidence type="ECO:0000313" key="3">
    <source>
        <dbReference type="Proteomes" id="UP000612855"/>
    </source>
</evidence>
<comment type="caution">
    <text evidence="2">The sequence shown here is derived from an EMBL/GenBank/DDBJ whole genome shotgun (WGS) entry which is preliminary data.</text>
</comment>
<protein>
    <submittedName>
        <fullName evidence="2">Alpha,alpha-trehalose-phosphate synthase (UDP-forming)</fullName>
    </submittedName>
</protein>
<organism evidence="2 3">
    <name type="scientific">Primorskyibacter flagellatus</name>
    <dbReference type="NCBI Taxonomy" id="1387277"/>
    <lineage>
        <taxon>Bacteria</taxon>
        <taxon>Pseudomonadati</taxon>
        <taxon>Pseudomonadota</taxon>
        <taxon>Alphaproteobacteria</taxon>
        <taxon>Rhodobacterales</taxon>
        <taxon>Roseobacteraceae</taxon>
        <taxon>Primorskyibacter</taxon>
    </lineage>
</organism>
<dbReference type="EMBL" id="BMFJ01000002">
    <property type="protein sequence ID" value="GGE46798.1"/>
    <property type="molecule type" value="Genomic_DNA"/>
</dbReference>
<dbReference type="GO" id="GO:0005992">
    <property type="term" value="P:trehalose biosynthetic process"/>
    <property type="evidence" value="ECO:0007669"/>
    <property type="project" value="InterPro"/>
</dbReference>
<comment type="similarity">
    <text evidence="1">Belongs to the glycosyltransferase 20 family.</text>
</comment>
<evidence type="ECO:0000313" key="2">
    <source>
        <dbReference type="EMBL" id="GGE46798.1"/>
    </source>
</evidence>
<dbReference type="GO" id="GO:0003825">
    <property type="term" value="F:alpha,alpha-trehalose-phosphate synthase (UDP-forming) activity"/>
    <property type="evidence" value="ECO:0007669"/>
    <property type="project" value="TreeGrafter"/>
</dbReference>
<accession>A0A917EIY3</accession>
<dbReference type="RefSeq" id="WP_188479350.1">
    <property type="nucleotide sequence ID" value="NZ_BMFJ01000002.1"/>
</dbReference>
<dbReference type="InterPro" id="IPR001830">
    <property type="entry name" value="Glyco_trans_20"/>
</dbReference>
<keyword evidence="3" id="KW-1185">Reference proteome</keyword>
<dbReference type="Pfam" id="PF00982">
    <property type="entry name" value="Glyco_transf_20"/>
    <property type="match status" value="1"/>
</dbReference>
<dbReference type="CDD" id="cd03788">
    <property type="entry name" value="GT20_TPS"/>
    <property type="match status" value="1"/>
</dbReference>